<dbReference type="Proteomes" id="UP001234989">
    <property type="component" value="Chromosome 8"/>
</dbReference>
<organism evidence="2 3">
    <name type="scientific">Solanum verrucosum</name>
    <dbReference type="NCBI Taxonomy" id="315347"/>
    <lineage>
        <taxon>Eukaryota</taxon>
        <taxon>Viridiplantae</taxon>
        <taxon>Streptophyta</taxon>
        <taxon>Embryophyta</taxon>
        <taxon>Tracheophyta</taxon>
        <taxon>Spermatophyta</taxon>
        <taxon>Magnoliopsida</taxon>
        <taxon>eudicotyledons</taxon>
        <taxon>Gunneridae</taxon>
        <taxon>Pentapetalae</taxon>
        <taxon>asterids</taxon>
        <taxon>lamiids</taxon>
        <taxon>Solanales</taxon>
        <taxon>Solanaceae</taxon>
        <taxon>Solanoideae</taxon>
        <taxon>Solaneae</taxon>
        <taxon>Solanum</taxon>
    </lineage>
</organism>
<feature type="transmembrane region" description="Helical" evidence="1">
    <location>
        <begin position="49"/>
        <end position="67"/>
    </location>
</feature>
<keyword evidence="3" id="KW-1185">Reference proteome</keyword>
<protein>
    <submittedName>
        <fullName evidence="2">Uncharacterized protein</fullName>
    </submittedName>
</protein>
<keyword evidence="1" id="KW-0812">Transmembrane</keyword>
<reference evidence="2" key="1">
    <citation type="submission" date="2023-08" db="EMBL/GenBank/DDBJ databases">
        <title>A de novo genome assembly of Solanum verrucosum Schlechtendal, a Mexican diploid species geographically isolated from the other diploid A-genome species in potato relatives.</title>
        <authorList>
            <person name="Hosaka K."/>
        </authorList>
    </citation>
    <scope>NUCLEOTIDE SEQUENCE</scope>
    <source>
        <tissue evidence="2">Young leaves</tissue>
    </source>
</reference>
<sequence length="69" mass="7966">MVVNISKCYTQILLTLQSFKALKSRLVPLISLALHPSLFVHLFSTFQLLGMIFIWYSIIFTIVTLEISY</sequence>
<dbReference type="AlphaFoldDB" id="A0AAF0U8Z2"/>
<evidence type="ECO:0000313" key="3">
    <source>
        <dbReference type="Proteomes" id="UP001234989"/>
    </source>
</evidence>
<dbReference type="EMBL" id="CP133619">
    <property type="protein sequence ID" value="WMV41279.1"/>
    <property type="molecule type" value="Genomic_DNA"/>
</dbReference>
<proteinExistence type="predicted"/>
<keyword evidence="1" id="KW-0472">Membrane</keyword>
<gene>
    <name evidence="2" type="ORF">MTR67_034664</name>
</gene>
<keyword evidence="1" id="KW-1133">Transmembrane helix</keyword>
<name>A0AAF0U8Z2_SOLVR</name>
<evidence type="ECO:0000313" key="2">
    <source>
        <dbReference type="EMBL" id="WMV41279.1"/>
    </source>
</evidence>
<evidence type="ECO:0000256" key="1">
    <source>
        <dbReference type="SAM" id="Phobius"/>
    </source>
</evidence>
<accession>A0AAF0U8Z2</accession>